<dbReference type="EMBL" id="CYZH01000011">
    <property type="protein sequence ID" value="CUO53865.1"/>
    <property type="molecule type" value="Genomic_DNA"/>
</dbReference>
<accession>A0A174G0I4</accession>
<name>A0A174G0I4_9BACE</name>
<dbReference type="RefSeq" id="WP_055279133.1">
    <property type="nucleotide sequence ID" value="NZ_CABIXA010000011.1"/>
</dbReference>
<dbReference type="PROSITE" id="PS51257">
    <property type="entry name" value="PROKAR_LIPOPROTEIN"/>
    <property type="match status" value="1"/>
</dbReference>
<dbReference type="InterPro" id="IPR033985">
    <property type="entry name" value="SusD-like_N"/>
</dbReference>
<dbReference type="SUPFAM" id="SSF48452">
    <property type="entry name" value="TPR-like"/>
    <property type="match status" value="1"/>
</dbReference>
<proteinExistence type="predicted"/>
<evidence type="ECO:0000259" key="1">
    <source>
        <dbReference type="Pfam" id="PF14322"/>
    </source>
</evidence>
<dbReference type="GO" id="GO:0009279">
    <property type="term" value="C:cell outer membrane"/>
    <property type="evidence" value="ECO:0007669"/>
    <property type="project" value="UniProtKB-SubCell"/>
</dbReference>
<evidence type="ECO:0000313" key="2">
    <source>
        <dbReference type="EMBL" id="CUO53865.1"/>
    </source>
</evidence>
<dbReference type="AlphaFoldDB" id="A0A174G0I4"/>
<dbReference type="Proteomes" id="UP000095517">
    <property type="component" value="Unassembled WGS sequence"/>
</dbReference>
<organism evidence="2 3">
    <name type="scientific">Bacteroides finegoldii</name>
    <dbReference type="NCBI Taxonomy" id="338188"/>
    <lineage>
        <taxon>Bacteria</taxon>
        <taxon>Pseudomonadati</taxon>
        <taxon>Bacteroidota</taxon>
        <taxon>Bacteroidia</taxon>
        <taxon>Bacteroidales</taxon>
        <taxon>Bacteroidaceae</taxon>
        <taxon>Bacteroides</taxon>
    </lineage>
</organism>
<dbReference type="STRING" id="338188.ERS852397_02238"/>
<sequence>MKNKIYTSMLLSCFLLCGCSDWLDVKPYDKISDDELFSTEEGFQKLLNGVYVELNNDKLYGCALTVEMIEIMGGAYTIGTDNSVWGNYKDLADYQYETEYWRGRLSETWNEAYAMILNCNEILENMESRTSLFTGDNYNIIRGEALALRAMLHFDMLRLFGPVYSRNKDKLSIPYYTAQTNLPEEQLPASEVIRKVITDLEEARILLVNDPVKTEGTMMSGDVNQNSNFLRYRALRMNYYAVTGLLARVCLYASSNDEEGGSARKKAFNYSTEIIKAVDSGIFPFVDKKLVTGSPDDPDRIFSSEVIFALSHASRNQLFKNYFDPTRVPNYVFRMDNDLMNNLIFGGTATGGNQDDYRYRVNWVASGSNRYFYKYADMEDTGKIENTMIPMLRIGEMYLIAAESQSTSLTAGSSYVNTLRRNRGVTTVSSLTQDLLVYEYIRELYGEGQLFYLYKRLYRPVLFSSVSSKNPEASDQIFVVPLPDSETEN</sequence>
<dbReference type="InterPro" id="IPR011990">
    <property type="entry name" value="TPR-like_helical_dom_sf"/>
</dbReference>
<reference evidence="2 3" key="1">
    <citation type="submission" date="2015-09" db="EMBL/GenBank/DDBJ databases">
        <authorList>
            <consortium name="Pathogen Informatics"/>
        </authorList>
    </citation>
    <scope>NUCLEOTIDE SEQUENCE [LARGE SCALE GENOMIC DNA]</scope>
    <source>
        <strain evidence="2 3">2789STDY5608840</strain>
    </source>
</reference>
<dbReference type="Pfam" id="PF14322">
    <property type="entry name" value="SusD-like_3"/>
    <property type="match status" value="1"/>
</dbReference>
<dbReference type="Gene3D" id="1.25.40.390">
    <property type="match status" value="1"/>
</dbReference>
<feature type="domain" description="SusD-like N-terminal" evidence="1">
    <location>
        <begin position="21"/>
        <end position="212"/>
    </location>
</feature>
<evidence type="ECO:0000313" key="3">
    <source>
        <dbReference type="Proteomes" id="UP000095517"/>
    </source>
</evidence>
<gene>
    <name evidence="2" type="ORF">ERS852397_02238</name>
</gene>
<protein>
    <submittedName>
        <fullName evidence="2">SusD family</fullName>
    </submittedName>
</protein>